<protein>
    <submittedName>
        <fullName evidence="1">Uncharacterized protein</fullName>
    </submittedName>
</protein>
<dbReference type="AlphaFoldDB" id="A0A7J0CFR7"/>
<accession>A0A7J0CFR7</accession>
<sequence>MVDPHPNAPNLLRIDGASTHLHGEVGVVANVVEELNLQTNTHKRDVLEGVEIDRGQLLDQPFVRGPHWDAAWTQALDTVSGRPQQPVLVIVAPRSFGSTTFALRLLAQHTASHVDLVKLDADWSTPTKGRLPLEKEHAFQLDLKHPENDQLSSDFLNALSSHASQLRANGSYLVLTVAQELWRDHRLGKREGVHVVHLREAPDAQKVVEAHLEAYGYERLITALRSYSKAQASLRGLTAVAAERAAHTIVMVWQEHSHLEQSPISAHLGEQPPMSLEDRLTAALTDWRSELDALFGEMTRLHSHGNPSLTVEDRCLLLALAVQQSAPMPDVARSAQELLTRAAGQTSAPSGAGGAFAAAPSALAGRGLRRRILDVGAGVDGQDKVVFDRPAYGRAVLEYVWDNYDTMREPLLAWLVEAAQTPSLEDPTVSALAELTLRHGTMGYLTTLGKTACAKKPEVLGAVMESAVRNEHIGRLAWEVLYRWAEQDEYAPAVIVLCRRILEDTTVAPSTAKRAMVRLRRIAHTTGERATRELVLAAYTDLAERPVGAARLTSEVREWQQSKGSARGGSLAFLALMAAQDDGAPWLLTQSSLDIDVSRAVHDLLGNPRTVAEIIPRLSTWIRASTTDPVAYGRLRDQLLPALRGHNMFEAGMNLMRELRGISTAEGTSVADDFYHHLVDPRLHPVFPLQDGA</sequence>
<reference evidence="1 2" key="1">
    <citation type="submission" date="2020-05" db="EMBL/GenBank/DDBJ databases">
        <title>Whole genome shotgun sequence of Streptomyces fulvorobeus NBRC 15897.</title>
        <authorList>
            <person name="Komaki H."/>
            <person name="Tamura T."/>
        </authorList>
    </citation>
    <scope>NUCLEOTIDE SEQUENCE [LARGE SCALE GENOMIC DNA]</scope>
    <source>
        <strain evidence="1 2">NBRC 15897</strain>
    </source>
</reference>
<evidence type="ECO:0000313" key="1">
    <source>
        <dbReference type="EMBL" id="GFN01353.1"/>
    </source>
</evidence>
<gene>
    <name evidence="1" type="ORF">Sfulv_61630</name>
</gene>
<proteinExistence type="predicted"/>
<name>A0A7J0CFR7_9ACTN</name>
<comment type="caution">
    <text evidence="1">The sequence shown here is derived from an EMBL/GenBank/DDBJ whole genome shotgun (WGS) entry which is preliminary data.</text>
</comment>
<dbReference type="EMBL" id="BLWC01000001">
    <property type="protein sequence ID" value="GFN01353.1"/>
    <property type="molecule type" value="Genomic_DNA"/>
</dbReference>
<dbReference type="Proteomes" id="UP000498980">
    <property type="component" value="Unassembled WGS sequence"/>
</dbReference>
<keyword evidence="2" id="KW-1185">Reference proteome</keyword>
<organism evidence="1 2">
    <name type="scientific">Streptomyces fulvorobeus</name>
    <dbReference type="NCBI Taxonomy" id="284028"/>
    <lineage>
        <taxon>Bacteria</taxon>
        <taxon>Bacillati</taxon>
        <taxon>Actinomycetota</taxon>
        <taxon>Actinomycetes</taxon>
        <taxon>Kitasatosporales</taxon>
        <taxon>Streptomycetaceae</taxon>
        <taxon>Streptomyces</taxon>
    </lineage>
</organism>
<evidence type="ECO:0000313" key="2">
    <source>
        <dbReference type="Proteomes" id="UP000498980"/>
    </source>
</evidence>